<dbReference type="InterPro" id="IPR001279">
    <property type="entry name" value="Metallo-B-lactamas"/>
</dbReference>
<dbReference type="InterPro" id="IPR022712">
    <property type="entry name" value="Beta_Casp"/>
</dbReference>
<keyword evidence="1" id="KW-0378">Hydrolase</keyword>
<sequence length="460" mass="50757">MRYLSLGDTDDIAASCHHLTFGGTGLVLDAGMDPDQDGYAALPPFELLRDRPVDHVVVTHAHHDHLGALPVLSREVPHAQIHMSRPTAMLAEMLLPSSARLQKRRVREGSTSAAPVFDVEMAEALSYVYETHLLDAPFDIAGLKAEGPLAGTFYHASHVLGAVGLLIEGYEGGTRKRVFYTSDTSLQPQTILPEADYPDGPVDVLLLESTLGADPEAETTSRKAEEKRLGKAMADVLEGGGVVLLPVFALGRSQDMLALIDRYKRRGVIDEDVPVYTAGSMRGVAEIYDKTRESTPRLDPEFEVYGVDQERYPRTNKKKAEALSRPGIFVLTSGMLFERTPSFDLAQQIVGDERHGIFFVGFSKEGSPGDRLQIAAASGEKMTFDPDEGPVEVKARVERFRFSGHSHRRDLIEVVDRVKPRTVVLVHGETAAKDWLKDNIEFFHPDVRVIIPEQGQEIEL</sequence>
<dbReference type="Gene3D" id="3.60.15.10">
    <property type="entry name" value="Ribonuclease Z/Hydroxyacylglutathione hydrolase-like"/>
    <property type="match status" value="1"/>
</dbReference>
<dbReference type="EMBL" id="MQWD01000001">
    <property type="protein sequence ID" value="PAP76299.1"/>
    <property type="molecule type" value="Genomic_DNA"/>
</dbReference>
<evidence type="ECO:0000256" key="1">
    <source>
        <dbReference type="ARBA" id="ARBA00022801"/>
    </source>
</evidence>
<keyword evidence="5" id="KW-1185">Reference proteome</keyword>
<proteinExistence type="predicted"/>
<dbReference type="RefSeq" id="WP_095509947.1">
    <property type="nucleotide sequence ID" value="NZ_MQWD01000001.1"/>
</dbReference>
<organism evidence="4 5">
    <name type="scientific">Rubrivirga marina</name>
    <dbReference type="NCBI Taxonomy" id="1196024"/>
    <lineage>
        <taxon>Bacteria</taxon>
        <taxon>Pseudomonadati</taxon>
        <taxon>Rhodothermota</taxon>
        <taxon>Rhodothermia</taxon>
        <taxon>Rhodothermales</taxon>
        <taxon>Rubricoccaceae</taxon>
        <taxon>Rubrivirga</taxon>
    </lineage>
</organism>
<dbReference type="PANTHER" id="PTHR11203:SF37">
    <property type="entry name" value="INTEGRATOR COMPLEX SUBUNIT 11"/>
    <property type="match status" value="1"/>
</dbReference>
<dbReference type="OrthoDB" id="9803916at2"/>
<dbReference type="GO" id="GO:0004521">
    <property type="term" value="F:RNA endonuclease activity"/>
    <property type="evidence" value="ECO:0007669"/>
    <property type="project" value="TreeGrafter"/>
</dbReference>
<dbReference type="AlphaFoldDB" id="A0A271J0P1"/>
<dbReference type="SMART" id="SM01027">
    <property type="entry name" value="Beta-Casp"/>
    <property type="match status" value="1"/>
</dbReference>
<reference evidence="4 5" key="1">
    <citation type="submission" date="2016-11" db="EMBL/GenBank/DDBJ databases">
        <title>Study of marine rhodopsin-containing bacteria.</title>
        <authorList>
            <person name="Yoshizawa S."/>
            <person name="Kumagai Y."/>
            <person name="Kogure K."/>
        </authorList>
    </citation>
    <scope>NUCLEOTIDE SEQUENCE [LARGE SCALE GENOMIC DNA]</scope>
    <source>
        <strain evidence="4 5">SAORIC-28</strain>
    </source>
</reference>
<name>A0A271J0P1_9BACT</name>
<dbReference type="SMART" id="SM00849">
    <property type="entry name" value="Lactamase_B"/>
    <property type="match status" value="1"/>
</dbReference>
<dbReference type="PANTHER" id="PTHR11203">
    <property type="entry name" value="CLEAVAGE AND POLYADENYLATION SPECIFICITY FACTOR FAMILY MEMBER"/>
    <property type="match status" value="1"/>
</dbReference>
<dbReference type="InterPro" id="IPR036866">
    <property type="entry name" value="RibonucZ/Hydroxyglut_hydro"/>
</dbReference>
<evidence type="ECO:0000313" key="4">
    <source>
        <dbReference type="EMBL" id="PAP76299.1"/>
    </source>
</evidence>
<accession>A0A271J0P1</accession>
<dbReference type="Pfam" id="PF00753">
    <property type="entry name" value="Lactamase_B"/>
    <property type="match status" value="1"/>
</dbReference>
<protein>
    <submittedName>
        <fullName evidence="4">Ysh1p: subunit of polyadenylation factor I</fullName>
    </submittedName>
</protein>
<dbReference type="GO" id="GO:0016787">
    <property type="term" value="F:hydrolase activity"/>
    <property type="evidence" value="ECO:0007669"/>
    <property type="project" value="UniProtKB-KW"/>
</dbReference>
<dbReference type="SUPFAM" id="SSF56281">
    <property type="entry name" value="Metallo-hydrolase/oxidoreductase"/>
    <property type="match status" value="1"/>
</dbReference>
<evidence type="ECO:0000313" key="5">
    <source>
        <dbReference type="Proteomes" id="UP000216339"/>
    </source>
</evidence>
<feature type="domain" description="Beta-Casp" evidence="3">
    <location>
        <begin position="253"/>
        <end position="372"/>
    </location>
</feature>
<dbReference type="Proteomes" id="UP000216339">
    <property type="component" value="Unassembled WGS sequence"/>
</dbReference>
<feature type="domain" description="Metallo-beta-lactamase" evidence="2">
    <location>
        <begin position="13"/>
        <end position="240"/>
    </location>
</feature>
<dbReference type="Pfam" id="PF10996">
    <property type="entry name" value="Beta-Casp"/>
    <property type="match status" value="1"/>
</dbReference>
<dbReference type="Pfam" id="PF07521">
    <property type="entry name" value="RMMBL"/>
    <property type="match status" value="1"/>
</dbReference>
<dbReference type="Gene3D" id="3.40.50.10890">
    <property type="match status" value="1"/>
</dbReference>
<dbReference type="InterPro" id="IPR011108">
    <property type="entry name" value="RMMBL"/>
</dbReference>
<evidence type="ECO:0000259" key="3">
    <source>
        <dbReference type="SMART" id="SM01027"/>
    </source>
</evidence>
<evidence type="ECO:0000259" key="2">
    <source>
        <dbReference type="SMART" id="SM00849"/>
    </source>
</evidence>
<dbReference type="InterPro" id="IPR050698">
    <property type="entry name" value="MBL"/>
</dbReference>
<gene>
    <name evidence="4" type="ORF">BSZ37_07480</name>
</gene>
<comment type="caution">
    <text evidence="4">The sequence shown here is derived from an EMBL/GenBank/DDBJ whole genome shotgun (WGS) entry which is preliminary data.</text>
</comment>